<reference evidence="1" key="1">
    <citation type="journal article" date="2015" name="Genome Announc.">
        <title>Draft Genome Sequence of Thiostrepton-Producing Streptomyces azureus ATCC 14921.</title>
        <authorList>
            <person name="Sakihara K."/>
            <person name="Maeda J."/>
            <person name="Tashiro K."/>
            <person name="Fujino Y."/>
            <person name="Kuhara S."/>
            <person name="Ohshima T."/>
            <person name="Ogata S."/>
            <person name="Doi K."/>
        </authorList>
    </citation>
    <scope>NUCLEOTIDE SEQUENCE [LARGE SCALE GENOMIC DNA]</scope>
    <source>
        <strain evidence="1">ATCC14921</strain>
    </source>
</reference>
<name>A0A0K8PGC5_STRAJ</name>
<evidence type="ECO:0000313" key="1">
    <source>
        <dbReference type="EMBL" id="GAP46932.1"/>
    </source>
</evidence>
<dbReference type="PATRIC" id="fig|146537.3.peg.1757"/>
<proteinExistence type="predicted"/>
<gene>
    <name evidence="1" type="ORF">SAZU_1669</name>
</gene>
<keyword evidence="2" id="KW-1185">Reference proteome</keyword>
<dbReference type="EMBL" id="DF968221">
    <property type="protein sequence ID" value="GAP46932.1"/>
    <property type="molecule type" value="Genomic_DNA"/>
</dbReference>
<protein>
    <submittedName>
        <fullName evidence="1">Uncharacterized protein</fullName>
    </submittedName>
</protein>
<dbReference type="RefSeq" id="WP_059416250.1">
    <property type="nucleotide sequence ID" value="NZ_DF968221.1"/>
</dbReference>
<dbReference type="Proteomes" id="UP000053859">
    <property type="component" value="Unassembled WGS sequence"/>
</dbReference>
<sequence length="114" mass="12358">MSTTSHTIPAEVARHVLWTFGHRGGYQPGTYHQKLLDLLAYAPPVELAKLTPAYPAEAEAVRMAKYDEDGIDKLKRAAGLVCIRCGDEDGPFVGAPRQPLCEPCARPMPLDGVA</sequence>
<organism evidence="1 2">
    <name type="scientific">Streptomyces azureus</name>
    <dbReference type="NCBI Taxonomy" id="146537"/>
    <lineage>
        <taxon>Bacteria</taxon>
        <taxon>Bacillati</taxon>
        <taxon>Actinomycetota</taxon>
        <taxon>Actinomycetes</taxon>
        <taxon>Kitasatosporales</taxon>
        <taxon>Streptomycetaceae</taxon>
        <taxon>Streptomyces</taxon>
    </lineage>
</organism>
<dbReference type="OrthoDB" id="5124647at2"/>
<accession>A0A0K8PGC5</accession>
<evidence type="ECO:0000313" key="2">
    <source>
        <dbReference type="Proteomes" id="UP000053859"/>
    </source>
</evidence>
<dbReference type="AlphaFoldDB" id="A0A0K8PGC5"/>